<gene>
    <name evidence="1" type="ORF">F0254_20600</name>
</gene>
<protein>
    <submittedName>
        <fullName evidence="1">Uncharacterized protein</fullName>
    </submittedName>
</protein>
<evidence type="ECO:0000313" key="2">
    <source>
        <dbReference type="Proteomes" id="UP000532247"/>
    </source>
</evidence>
<name>A0A7Y4B5S5_VIBAL</name>
<accession>A0A7Y4B5S5</accession>
<proteinExistence type="predicted"/>
<organism evidence="1 2">
    <name type="scientific">Vibrio alginolyticus</name>
    <dbReference type="NCBI Taxonomy" id="663"/>
    <lineage>
        <taxon>Bacteria</taxon>
        <taxon>Pseudomonadati</taxon>
        <taxon>Pseudomonadota</taxon>
        <taxon>Gammaproteobacteria</taxon>
        <taxon>Vibrionales</taxon>
        <taxon>Vibrionaceae</taxon>
        <taxon>Vibrio</taxon>
    </lineage>
</organism>
<dbReference type="EMBL" id="VTYF01000015">
    <property type="protein sequence ID" value="NOI11239.1"/>
    <property type="molecule type" value="Genomic_DNA"/>
</dbReference>
<comment type="caution">
    <text evidence="1">The sequence shown here is derived from an EMBL/GenBank/DDBJ whole genome shotgun (WGS) entry which is preliminary data.</text>
</comment>
<reference evidence="1 2" key="1">
    <citation type="submission" date="2019-09" db="EMBL/GenBank/DDBJ databases">
        <title>Draft genome sequencing and comparative genomics of hatchery-associated Vibrios.</title>
        <authorList>
            <person name="Kehlet-Delgado H."/>
            <person name="Mueller R.S."/>
        </authorList>
    </citation>
    <scope>NUCLEOTIDE SEQUENCE [LARGE SCALE GENOMIC DNA]</scope>
    <source>
        <strain evidence="1 2">081416A</strain>
    </source>
</reference>
<evidence type="ECO:0000313" key="1">
    <source>
        <dbReference type="EMBL" id="NOI11239.1"/>
    </source>
</evidence>
<dbReference type="Proteomes" id="UP000532247">
    <property type="component" value="Unassembled WGS sequence"/>
</dbReference>
<sequence length="195" mass="21949">MVNNLAKVSRVCTYSVEDIDREFQISAKTSIFRKSASAPLKILLERQLLRGSVLNFGKGRYDIDSTTIREQVGHCTDYDYTFHKVDLIGQHFDSVYAGYVVNTLPPQSRMVVWREIANATKKEGGRAYIAARSDADRAIKGQPYADGVRTSIGTFQVGFKSGQLEREALRVFKFAREIPAKSGFRIVECSHTPFD</sequence>
<dbReference type="AlphaFoldDB" id="A0A7Y4B5S5"/>